<sequence length="208" mass="23145">MENPMAAGMVLGGSSSRPPFQQSSYAKAVANISRLEESEPGERSKDGELHASEETFILQRGEVGEQLIKVYGNYMVVRGARTHFKLHSKFDLNVNIDDYANALSSGNVSAIVDEIPYIRLFLAKFYDTYTMINPKYITNGFGFVKAIAAIVNAFRWRGIFIFYEDSTYGNGVISYLINALEEVDERVPYGSIIPLSDPMIASLKSCIN</sequence>
<dbReference type="SUPFAM" id="SSF53850">
    <property type="entry name" value="Periplasmic binding protein-like II"/>
    <property type="match status" value="1"/>
</dbReference>
<dbReference type="InterPro" id="IPR028082">
    <property type="entry name" value="Peripla_BP_I"/>
</dbReference>
<keyword evidence="3" id="KW-1185">Reference proteome</keyword>
<feature type="region of interest" description="Disordered" evidence="1">
    <location>
        <begin position="31"/>
        <end position="50"/>
    </location>
</feature>
<comment type="caution">
    <text evidence="2">The sequence shown here is derived from an EMBL/GenBank/DDBJ whole genome shotgun (WGS) entry which is preliminary data.</text>
</comment>
<name>A0A834YUI8_TETSI</name>
<dbReference type="PANTHER" id="PTHR34836">
    <property type="entry name" value="OS06G0188250 PROTEIN"/>
    <property type="match status" value="1"/>
</dbReference>
<evidence type="ECO:0000313" key="3">
    <source>
        <dbReference type="Proteomes" id="UP000655225"/>
    </source>
</evidence>
<proteinExistence type="predicted"/>
<feature type="compositionally biased region" description="Polar residues" evidence="1">
    <location>
        <begin position="13"/>
        <end position="22"/>
    </location>
</feature>
<accession>A0A834YUI8</accession>
<evidence type="ECO:0000313" key="2">
    <source>
        <dbReference type="EMBL" id="KAF8392903.1"/>
    </source>
</evidence>
<dbReference type="EMBL" id="JABCRI010000015">
    <property type="protein sequence ID" value="KAF8392903.1"/>
    <property type="molecule type" value="Genomic_DNA"/>
</dbReference>
<dbReference type="SUPFAM" id="SSF53822">
    <property type="entry name" value="Periplasmic binding protein-like I"/>
    <property type="match status" value="1"/>
</dbReference>
<dbReference type="AlphaFoldDB" id="A0A834YUI8"/>
<evidence type="ECO:0000256" key="1">
    <source>
        <dbReference type="SAM" id="MobiDB-lite"/>
    </source>
</evidence>
<protein>
    <recommendedName>
        <fullName evidence="4">Receptor ligand binding region domain-containing protein</fullName>
    </recommendedName>
</protein>
<feature type="region of interest" description="Disordered" evidence="1">
    <location>
        <begin position="1"/>
        <end position="22"/>
    </location>
</feature>
<feature type="compositionally biased region" description="Basic and acidic residues" evidence="1">
    <location>
        <begin position="34"/>
        <end position="50"/>
    </location>
</feature>
<dbReference type="Gene3D" id="3.40.50.2300">
    <property type="match status" value="1"/>
</dbReference>
<gene>
    <name evidence="2" type="ORF">HHK36_021143</name>
</gene>
<dbReference type="OrthoDB" id="784410at2759"/>
<dbReference type="PANTHER" id="PTHR34836:SF1">
    <property type="entry name" value="OS09G0428600 PROTEIN"/>
    <property type="match status" value="1"/>
</dbReference>
<dbReference type="Proteomes" id="UP000655225">
    <property type="component" value="Unassembled WGS sequence"/>
</dbReference>
<reference evidence="2 3" key="1">
    <citation type="submission" date="2020-04" db="EMBL/GenBank/DDBJ databases">
        <title>Plant Genome Project.</title>
        <authorList>
            <person name="Zhang R.-G."/>
        </authorList>
    </citation>
    <scope>NUCLEOTIDE SEQUENCE [LARGE SCALE GENOMIC DNA]</scope>
    <source>
        <strain evidence="2">YNK0</strain>
        <tissue evidence="2">Leaf</tissue>
    </source>
</reference>
<organism evidence="2 3">
    <name type="scientific">Tetracentron sinense</name>
    <name type="common">Spur-leaf</name>
    <dbReference type="NCBI Taxonomy" id="13715"/>
    <lineage>
        <taxon>Eukaryota</taxon>
        <taxon>Viridiplantae</taxon>
        <taxon>Streptophyta</taxon>
        <taxon>Embryophyta</taxon>
        <taxon>Tracheophyta</taxon>
        <taxon>Spermatophyta</taxon>
        <taxon>Magnoliopsida</taxon>
        <taxon>Trochodendrales</taxon>
        <taxon>Trochodendraceae</taxon>
        <taxon>Tetracentron</taxon>
    </lineage>
</organism>
<dbReference type="InterPro" id="IPR015683">
    <property type="entry name" value="Ionotropic_Glu_rcpt"/>
</dbReference>
<evidence type="ECO:0008006" key="4">
    <source>
        <dbReference type="Google" id="ProtNLM"/>
    </source>
</evidence>